<proteinExistence type="predicted"/>
<dbReference type="Gramene" id="OBART06G02470.1">
    <property type="protein sequence ID" value="OBART06G02470.1"/>
    <property type="gene ID" value="OBART06G02470"/>
</dbReference>
<evidence type="ECO:0000256" key="1">
    <source>
        <dbReference type="SAM" id="MobiDB-lite"/>
    </source>
</evidence>
<name>A0A0D3GCK2_9ORYZ</name>
<dbReference type="Proteomes" id="UP000026960">
    <property type="component" value="Chromosome 6"/>
</dbReference>
<dbReference type="PaxDb" id="65489-OBART06G02470.1"/>
<feature type="region of interest" description="Disordered" evidence="1">
    <location>
        <begin position="19"/>
        <end position="78"/>
    </location>
</feature>
<dbReference type="EnsemblPlants" id="OBART06G02470.1">
    <property type="protein sequence ID" value="OBART06G02470.1"/>
    <property type="gene ID" value="OBART06G02470"/>
</dbReference>
<evidence type="ECO:0000313" key="2">
    <source>
        <dbReference type="EnsemblPlants" id="OBART06G02470.1"/>
    </source>
</evidence>
<reference evidence="2" key="2">
    <citation type="submission" date="2015-03" db="UniProtKB">
        <authorList>
            <consortium name="EnsemblPlants"/>
        </authorList>
    </citation>
    <scope>IDENTIFICATION</scope>
</reference>
<protein>
    <submittedName>
        <fullName evidence="2">Uncharacterized protein</fullName>
    </submittedName>
</protein>
<keyword evidence="3" id="KW-1185">Reference proteome</keyword>
<sequence length="78" mass="7784">MAASGGGFFYTYSGGVEGGRSSADGGGGAAADGRGRRAEPADNDTTTWELGGICVKHSPAGSRGNRQGATDEDWLDCG</sequence>
<dbReference type="HOGENOM" id="CLU_2708982_0_0_1"/>
<dbReference type="AlphaFoldDB" id="A0A0D3GCK2"/>
<accession>A0A0D3GCK2</accession>
<organism evidence="2">
    <name type="scientific">Oryza barthii</name>
    <dbReference type="NCBI Taxonomy" id="65489"/>
    <lineage>
        <taxon>Eukaryota</taxon>
        <taxon>Viridiplantae</taxon>
        <taxon>Streptophyta</taxon>
        <taxon>Embryophyta</taxon>
        <taxon>Tracheophyta</taxon>
        <taxon>Spermatophyta</taxon>
        <taxon>Magnoliopsida</taxon>
        <taxon>Liliopsida</taxon>
        <taxon>Poales</taxon>
        <taxon>Poaceae</taxon>
        <taxon>BOP clade</taxon>
        <taxon>Oryzoideae</taxon>
        <taxon>Oryzeae</taxon>
        <taxon>Oryzinae</taxon>
        <taxon>Oryza</taxon>
    </lineage>
</organism>
<evidence type="ECO:0000313" key="3">
    <source>
        <dbReference type="Proteomes" id="UP000026960"/>
    </source>
</evidence>
<reference evidence="2" key="1">
    <citation type="journal article" date="2009" name="Rice">
        <title>De Novo Next Generation Sequencing of Plant Genomes.</title>
        <authorList>
            <person name="Rounsley S."/>
            <person name="Marri P.R."/>
            <person name="Yu Y."/>
            <person name="He R."/>
            <person name="Sisneros N."/>
            <person name="Goicoechea J.L."/>
            <person name="Lee S.J."/>
            <person name="Angelova A."/>
            <person name="Kudrna D."/>
            <person name="Luo M."/>
            <person name="Affourtit J."/>
            <person name="Desany B."/>
            <person name="Knight J."/>
            <person name="Niazi F."/>
            <person name="Egholm M."/>
            <person name="Wing R.A."/>
        </authorList>
    </citation>
    <scope>NUCLEOTIDE SEQUENCE [LARGE SCALE GENOMIC DNA]</scope>
    <source>
        <strain evidence="2">cv. IRGC 105608</strain>
    </source>
</reference>